<dbReference type="InterPro" id="IPR020635">
    <property type="entry name" value="Tyr_kinase_cat_dom"/>
</dbReference>
<dbReference type="GO" id="GO:0043235">
    <property type="term" value="C:receptor complex"/>
    <property type="evidence" value="ECO:0007669"/>
    <property type="project" value="TreeGrafter"/>
</dbReference>
<dbReference type="InterPro" id="IPR050122">
    <property type="entry name" value="RTK"/>
</dbReference>
<gene>
    <name evidence="2" type="ORF">HPBE_LOCUS11793</name>
</gene>
<dbReference type="GO" id="GO:0005886">
    <property type="term" value="C:plasma membrane"/>
    <property type="evidence" value="ECO:0007669"/>
    <property type="project" value="TreeGrafter"/>
</dbReference>
<evidence type="ECO:0000313" key="2">
    <source>
        <dbReference type="EMBL" id="VDO89864.1"/>
    </source>
</evidence>
<keyword evidence="3" id="KW-1185">Reference proteome</keyword>
<dbReference type="SUPFAM" id="SSF56112">
    <property type="entry name" value="Protein kinase-like (PK-like)"/>
    <property type="match status" value="1"/>
</dbReference>
<dbReference type="AlphaFoldDB" id="A0A3P8A083"/>
<reference evidence="4" key="2">
    <citation type="submission" date="2019-09" db="UniProtKB">
        <authorList>
            <consortium name="WormBaseParasite"/>
        </authorList>
    </citation>
    <scope>IDENTIFICATION</scope>
</reference>
<evidence type="ECO:0000313" key="3">
    <source>
        <dbReference type="Proteomes" id="UP000050761"/>
    </source>
</evidence>
<dbReference type="Proteomes" id="UP000050761">
    <property type="component" value="Unassembled WGS sequence"/>
</dbReference>
<dbReference type="InterPro" id="IPR011009">
    <property type="entry name" value="Kinase-like_dom_sf"/>
</dbReference>
<dbReference type="Gene3D" id="3.30.200.20">
    <property type="entry name" value="Phosphorylase Kinase, domain 1"/>
    <property type="match status" value="1"/>
</dbReference>
<dbReference type="CDD" id="cd00192">
    <property type="entry name" value="PTKc"/>
    <property type="match status" value="1"/>
</dbReference>
<dbReference type="PANTHER" id="PTHR24416:SF594">
    <property type="entry name" value="PROTEIN KINASE DOMAIN-CONTAINING PROTEIN"/>
    <property type="match status" value="1"/>
</dbReference>
<dbReference type="WBParaSite" id="HPBE_0001179201-mRNA-1">
    <property type="protein sequence ID" value="HPBE_0001179201-mRNA-1"/>
    <property type="gene ID" value="HPBE_0001179201"/>
</dbReference>
<dbReference type="GO" id="GO:0005524">
    <property type="term" value="F:ATP binding"/>
    <property type="evidence" value="ECO:0007669"/>
    <property type="project" value="InterPro"/>
</dbReference>
<protein>
    <submittedName>
        <fullName evidence="4">Protein kinase domain-containing protein</fullName>
    </submittedName>
</protein>
<dbReference type="OrthoDB" id="3256376at2759"/>
<dbReference type="SMART" id="SM00219">
    <property type="entry name" value="TyrKc"/>
    <property type="match status" value="1"/>
</dbReference>
<dbReference type="PROSITE" id="PS00109">
    <property type="entry name" value="PROTEIN_KINASE_TYR"/>
    <property type="match status" value="1"/>
</dbReference>
<accession>A0A3P8A083</accession>
<dbReference type="Gene3D" id="1.10.510.10">
    <property type="entry name" value="Transferase(Phosphotransferase) domain 1"/>
    <property type="match status" value="1"/>
</dbReference>
<sequence>MSWLPGEGAFGLVCKGTMSGPKGMAVRVAIKQLKTNAIDEEREEFLREMDIMKQVGRHPNIVTMYGLCEEPDFQCMVMEYVPFGDLKHYLQNLRKQVSIYSLDPAELQSFAAQVANGMAHLESLSITHRDLAARNILVGENKQLKISDFGMSRPGVYVKMSKGVIPLRWLSPEAIKDNIYSTKSDVWAYGIVLWEIVTLGGFPYPTVCDKDLLQYLLDGNRLEKPISCSDEMYVNAYCLVLLSFSVNLKFFANRGRLDDSDRDIRK</sequence>
<evidence type="ECO:0000313" key="4">
    <source>
        <dbReference type="WBParaSite" id="HPBE_0001179201-mRNA-1"/>
    </source>
</evidence>
<dbReference type="InterPro" id="IPR008266">
    <property type="entry name" value="Tyr_kinase_AS"/>
</dbReference>
<dbReference type="PANTHER" id="PTHR24416">
    <property type="entry name" value="TYROSINE-PROTEIN KINASE RECEPTOR"/>
    <property type="match status" value="1"/>
</dbReference>
<dbReference type="PRINTS" id="PR00109">
    <property type="entry name" value="TYRKINASE"/>
</dbReference>
<dbReference type="GO" id="GO:0004714">
    <property type="term" value="F:transmembrane receptor protein tyrosine kinase activity"/>
    <property type="evidence" value="ECO:0007669"/>
    <property type="project" value="TreeGrafter"/>
</dbReference>
<dbReference type="EMBL" id="UZAH01027232">
    <property type="protein sequence ID" value="VDO89864.1"/>
    <property type="molecule type" value="Genomic_DNA"/>
</dbReference>
<dbReference type="PROSITE" id="PS50011">
    <property type="entry name" value="PROTEIN_KINASE_DOM"/>
    <property type="match status" value="1"/>
</dbReference>
<feature type="domain" description="Protein kinase" evidence="1">
    <location>
        <begin position="1"/>
        <end position="266"/>
    </location>
</feature>
<evidence type="ECO:0000259" key="1">
    <source>
        <dbReference type="PROSITE" id="PS50011"/>
    </source>
</evidence>
<reference evidence="2 3" key="1">
    <citation type="submission" date="2018-11" db="EMBL/GenBank/DDBJ databases">
        <authorList>
            <consortium name="Pathogen Informatics"/>
        </authorList>
    </citation>
    <scope>NUCLEOTIDE SEQUENCE [LARGE SCALE GENOMIC DNA]</scope>
</reference>
<name>A0A3P8A083_HELPZ</name>
<dbReference type="GO" id="GO:0007169">
    <property type="term" value="P:cell surface receptor protein tyrosine kinase signaling pathway"/>
    <property type="evidence" value="ECO:0007669"/>
    <property type="project" value="TreeGrafter"/>
</dbReference>
<dbReference type="Pfam" id="PF07714">
    <property type="entry name" value="PK_Tyr_Ser-Thr"/>
    <property type="match status" value="1"/>
</dbReference>
<dbReference type="InterPro" id="IPR000719">
    <property type="entry name" value="Prot_kinase_dom"/>
</dbReference>
<organism evidence="2">
    <name type="scientific">Heligmosomoides polygyrus</name>
    <name type="common">Parasitic roundworm</name>
    <dbReference type="NCBI Taxonomy" id="6339"/>
    <lineage>
        <taxon>Eukaryota</taxon>
        <taxon>Metazoa</taxon>
        <taxon>Ecdysozoa</taxon>
        <taxon>Nematoda</taxon>
        <taxon>Chromadorea</taxon>
        <taxon>Rhabditida</taxon>
        <taxon>Rhabditina</taxon>
        <taxon>Rhabditomorpha</taxon>
        <taxon>Strongyloidea</taxon>
        <taxon>Heligmosomidae</taxon>
        <taxon>Heligmosomoides</taxon>
    </lineage>
</organism>
<dbReference type="InterPro" id="IPR001245">
    <property type="entry name" value="Ser-Thr/Tyr_kinase_cat_dom"/>
</dbReference>
<proteinExistence type="predicted"/>